<name>A0AAV6N777_9ROSI</name>
<sequence length="178" mass="19658">MRNKLNCKKGYPTDVRHVAHIGWDGPSVTPPSWMNEFKKAPSFSSTPFTLPAPAHIKGDVPVKWVAEDRCRRGDKGSNSAARSTADVAKPSRHPSSIESPTARERSERHKARRSSKGKDSSDEKESNNESPTLSLPEIPRTGRKKTSRTKTQVAGTHKSALRLEDQCVTHLIIDEPVA</sequence>
<reference evidence="3 4" key="1">
    <citation type="journal article" date="2021" name="Hortic Res">
        <title>The domestication of Cucurbita argyrosperma as revealed by the genome of its wild relative.</title>
        <authorList>
            <person name="Barrera-Redondo J."/>
            <person name="Sanchez-de la Vega G."/>
            <person name="Aguirre-Liguori J.A."/>
            <person name="Castellanos-Morales G."/>
            <person name="Gutierrez-Guerrero Y.T."/>
            <person name="Aguirre-Dugua X."/>
            <person name="Aguirre-Planter E."/>
            <person name="Tenaillon M.I."/>
            <person name="Lira-Saade R."/>
            <person name="Eguiarte L.E."/>
        </authorList>
    </citation>
    <scope>NUCLEOTIDE SEQUENCE [LARGE SCALE GENOMIC DNA]</scope>
    <source>
        <strain evidence="3">JBR-2021</strain>
    </source>
</reference>
<dbReference type="PANTHER" id="PTHR46325:SF20">
    <property type="entry name" value="CRIB DOMAIN-CONTAINING PROTEIN RIC10"/>
    <property type="match status" value="1"/>
</dbReference>
<protein>
    <submittedName>
        <fullName evidence="3">CRIB domain-containing protein RIC7</fullName>
    </submittedName>
</protein>
<dbReference type="Proteomes" id="UP000685013">
    <property type="component" value="Chromosome 8"/>
</dbReference>
<feature type="region of interest" description="Disordered" evidence="1">
    <location>
        <begin position="70"/>
        <end position="157"/>
    </location>
</feature>
<feature type="non-terminal residue" evidence="3">
    <location>
        <position position="1"/>
    </location>
</feature>
<feature type="domain" description="CRIB" evidence="2">
    <location>
        <begin position="9"/>
        <end position="22"/>
    </location>
</feature>
<dbReference type="Pfam" id="PF00786">
    <property type="entry name" value="PBD"/>
    <property type="match status" value="1"/>
</dbReference>
<comment type="caution">
    <text evidence="3">The sequence shown here is derived from an EMBL/GenBank/DDBJ whole genome shotgun (WGS) entry which is preliminary data.</text>
</comment>
<dbReference type="EMBL" id="JAGKQH010000008">
    <property type="protein sequence ID" value="KAG6592838.1"/>
    <property type="molecule type" value="Genomic_DNA"/>
</dbReference>
<keyword evidence="4" id="KW-1185">Reference proteome</keyword>
<evidence type="ECO:0000256" key="1">
    <source>
        <dbReference type="SAM" id="MobiDB-lite"/>
    </source>
</evidence>
<accession>A0AAV6N777</accession>
<dbReference type="PANTHER" id="PTHR46325">
    <property type="entry name" value="CRIB DOMAIN-CONTAINING PROTEIN RIC8"/>
    <property type="match status" value="1"/>
</dbReference>
<feature type="compositionally biased region" description="Basic and acidic residues" evidence="1">
    <location>
        <begin position="116"/>
        <end position="127"/>
    </location>
</feature>
<evidence type="ECO:0000313" key="4">
    <source>
        <dbReference type="Proteomes" id="UP000685013"/>
    </source>
</evidence>
<evidence type="ECO:0000259" key="2">
    <source>
        <dbReference type="PROSITE" id="PS50108"/>
    </source>
</evidence>
<dbReference type="InterPro" id="IPR000095">
    <property type="entry name" value="CRIB_dom"/>
</dbReference>
<dbReference type="CDD" id="cd00132">
    <property type="entry name" value="CRIB"/>
    <property type="match status" value="1"/>
</dbReference>
<organism evidence="3 4">
    <name type="scientific">Cucurbita argyrosperma subsp. sororia</name>
    <dbReference type="NCBI Taxonomy" id="37648"/>
    <lineage>
        <taxon>Eukaryota</taxon>
        <taxon>Viridiplantae</taxon>
        <taxon>Streptophyta</taxon>
        <taxon>Embryophyta</taxon>
        <taxon>Tracheophyta</taxon>
        <taxon>Spermatophyta</taxon>
        <taxon>Magnoliopsida</taxon>
        <taxon>eudicotyledons</taxon>
        <taxon>Gunneridae</taxon>
        <taxon>Pentapetalae</taxon>
        <taxon>rosids</taxon>
        <taxon>fabids</taxon>
        <taxon>Cucurbitales</taxon>
        <taxon>Cucurbitaceae</taxon>
        <taxon>Cucurbiteae</taxon>
        <taxon>Cucurbita</taxon>
    </lineage>
</organism>
<evidence type="ECO:0000313" key="3">
    <source>
        <dbReference type="EMBL" id="KAG6592838.1"/>
    </source>
</evidence>
<dbReference type="PROSITE" id="PS50108">
    <property type="entry name" value="CRIB"/>
    <property type="match status" value="1"/>
</dbReference>
<dbReference type="AlphaFoldDB" id="A0AAV6N777"/>
<proteinExistence type="predicted"/>
<gene>
    <name evidence="3" type="primary">RIC7</name>
    <name evidence="3" type="ORF">SDJN03_12314</name>
</gene>